<reference evidence="3" key="1">
    <citation type="journal article" date="2019" name="Int. J. Syst. Evol. Microbiol.">
        <title>The Global Catalogue of Microorganisms (GCM) 10K type strain sequencing project: providing services to taxonomists for standard genome sequencing and annotation.</title>
        <authorList>
            <consortium name="The Broad Institute Genomics Platform"/>
            <consortium name="The Broad Institute Genome Sequencing Center for Infectious Disease"/>
            <person name="Wu L."/>
            <person name="Ma J."/>
        </authorList>
    </citation>
    <scope>NUCLEOTIDE SEQUENCE [LARGE SCALE GENOMIC DNA]</scope>
    <source>
        <strain evidence="3">KCTC 32255</strain>
    </source>
</reference>
<feature type="region of interest" description="Disordered" evidence="1">
    <location>
        <begin position="68"/>
        <end position="94"/>
    </location>
</feature>
<accession>A0ABW2C6N2</accession>
<name>A0ABW2C6N2_9PSEU</name>
<evidence type="ECO:0000313" key="2">
    <source>
        <dbReference type="EMBL" id="MFC6870182.1"/>
    </source>
</evidence>
<evidence type="ECO:0008006" key="4">
    <source>
        <dbReference type="Google" id="ProtNLM"/>
    </source>
</evidence>
<organism evidence="2 3">
    <name type="scientific">Haloechinothrix salitolerans</name>
    <dbReference type="NCBI Taxonomy" id="926830"/>
    <lineage>
        <taxon>Bacteria</taxon>
        <taxon>Bacillati</taxon>
        <taxon>Actinomycetota</taxon>
        <taxon>Actinomycetes</taxon>
        <taxon>Pseudonocardiales</taxon>
        <taxon>Pseudonocardiaceae</taxon>
        <taxon>Haloechinothrix</taxon>
    </lineage>
</organism>
<dbReference type="InterPro" id="IPR029063">
    <property type="entry name" value="SAM-dependent_MTases_sf"/>
</dbReference>
<dbReference type="Gene3D" id="3.40.50.150">
    <property type="entry name" value="Vaccinia Virus protein VP39"/>
    <property type="match status" value="1"/>
</dbReference>
<sequence length="152" mass="17022">MRPIVRWQPDRRYDVVFFEFWLSHVPAERFASFWSLVADCLVSDERVLFVDDAYRTTDELGPLREQPLCRAAPGRSGRTTSSAISTRSTVDSPTPPYRSIVGCLAGYEIENRSPMISRPAGNIWSRPFPSFGNPAGGTDPRSEHKTITDGGE</sequence>
<keyword evidence="3" id="KW-1185">Reference proteome</keyword>
<dbReference type="Proteomes" id="UP001596337">
    <property type="component" value="Unassembled WGS sequence"/>
</dbReference>
<gene>
    <name evidence="2" type="ORF">ACFQGD_23890</name>
</gene>
<feature type="compositionally biased region" description="Low complexity" evidence="1">
    <location>
        <begin position="75"/>
        <end position="89"/>
    </location>
</feature>
<dbReference type="EMBL" id="JBHSXX010000001">
    <property type="protein sequence ID" value="MFC6870182.1"/>
    <property type="molecule type" value="Genomic_DNA"/>
</dbReference>
<evidence type="ECO:0000256" key="1">
    <source>
        <dbReference type="SAM" id="MobiDB-lite"/>
    </source>
</evidence>
<proteinExistence type="predicted"/>
<protein>
    <recommendedName>
        <fullName evidence="4">Methyltransferase domain-containing protein</fullName>
    </recommendedName>
</protein>
<evidence type="ECO:0000313" key="3">
    <source>
        <dbReference type="Proteomes" id="UP001596337"/>
    </source>
</evidence>
<feature type="compositionally biased region" description="Basic and acidic residues" evidence="1">
    <location>
        <begin position="140"/>
        <end position="152"/>
    </location>
</feature>
<dbReference type="RefSeq" id="WP_345400274.1">
    <property type="nucleotide sequence ID" value="NZ_BAABLA010000098.1"/>
</dbReference>
<feature type="region of interest" description="Disordered" evidence="1">
    <location>
        <begin position="129"/>
        <end position="152"/>
    </location>
</feature>
<comment type="caution">
    <text evidence="2">The sequence shown here is derived from an EMBL/GenBank/DDBJ whole genome shotgun (WGS) entry which is preliminary data.</text>
</comment>